<dbReference type="RefSeq" id="WP_068749526.1">
    <property type="nucleotide sequence ID" value="NZ_MBQD01000002.1"/>
</dbReference>
<comment type="caution">
    <text evidence="1">The sequence shown here is derived from an EMBL/GenBank/DDBJ whole genome shotgun (WGS) entry which is preliminary data.</text>
</comment>
<organism evidence="1 2">
    <name type="scientific">Tessaracoccus lapidicaptus</name>
    <dbReference type="NCBI Taxonomy" id="1427523"/>
    <lineage>
        <taxon>Bacteria</taxon>
        <taxon>Bacillati</taxon>
        <taxon>Actinomycetota</taxon>
        <taxon>Actinomycetes</taxon>
        <taxon>Propionibacteriales</taxon>
        <taxon>Propionibacteriaceae</taxon>
        <taxon>Tessaracoccus</taxon>
    </lineage>
</organism>
<protein>
    <submittedName>
        <fullName evidence="1">Uncharacterized protein</fullName>
    </submittedName>
</protein>
<dbReference type="AlphaFoldDB" id="A0A1C0ARM6"/>
<name>A0A1C0ARM6_9ACTN</name>
<keyword evidence="2" id="KW-1185">Reference proteome</keyword>
<dbReference type="EMBL" id="MBQD01000002">
    <property type="protein sequence ID" value="OCL37084.1"/>
    <property type="molecule type" value="Genomic_DNA"/>
</dbReference>
<dbReference type="Proteomes" id="UP000093501">
    <property type="component" value="Unassembled WGS sequence"/>
</dbReference>
<proteinExistence type="predicted"/>
<evidence type="ECO:0000313" key="2">
    <source>
        <dbReference type="Proteomes" id="UP000093501"/>
    </source>
</evidence>
<evidence type="ECO:0000313" key="1">
    <source>
        <dbReference type="EMBL" id="OCL37084.1"/>
    </source>
</evidence>
<accession>A0A1C0ARM6</accession>
<sequence>MGFEPHDPVNPDALSYRFDRETDRIDLMVQDRRRAVRFRRRIVLQVPASDSALRNTASFILPSCSAIRIPTLAGALALKGAACATSSPNPIRHAQDGLVLLACADALGVPTFSKSQTKHVNRLLQDLNSIEAWSLAGPAEVRRAMRAAKAIRPDWQTPAFLASG</sequence>
<gene>
    <name evidence="1" type="ORF">BCR15_11480</name>
</gene>
<reference evidence="2" key="1">
    <citation type="submission" date="2016-07" db="EMBL/GenBank/DDBJ databases">
        <authorList>
            <person name="Florea S."/>
            <person name="Webb J.S."/>
            <person name="Jaromczyk J."/>
            <person name="Schardl C.L."/>
        </authorList>
    </citation>
    <scope>NUCLEOTIDE SEQUENCE [LARGE SCALE GENOMIC DNA]</scope>
    <source>
        <strain evidence="2">IPBSL-7</strain>
    </source>
</reference>